<sequence>MYAKRRFVNIFFKILLFYLFPASNCIVSKECAVAYANMFQVITFQMGLSQGTNKGYGFSLGAMYLPFDSRTCDNITIFYGIKYRNSWEDKPKGENYISGIDFYFHPTGDNLLQRLLGAQFVKSTQFNFIGYNFGFGYSSLESRNDTYVNRGFYMQIGLILVPWSFLNMEILYRRHFYNNDNSFNEVVLNFNIL</sequence>
<proteinExistence type="predicted"/>
<evidence type="ECO:0000313" key="2">
    <source>
        <dbReference type="EMBL" id="RDU71052.1"/>
    </source>
</evidence>
<protein>
    <recommendedName>
        <fullName evidence="4">Outer membrane beta-barrel protein</fullName>
    </recommendedName>
</protein>
<evidence type="ECO:0008006" key="4">
    <source>
        <dbReference type="Google" id="ProtNLM"/>
    </source>
</evidence>
<keyword evidence="3" id="KW-1185">Reference proteome</keyword>
<reference evidence="2 3" key="1">
    <citation type="submission" date="2018-04" db="EMBL/GenBank/DDBJ databases">
        <title>Novel Campyloabacter and Helicobacter Species and Strains.</title>
        <authorList>
            <person name="Mannion A.J."/>
            <person name="Shen Z."/>
            <person name="Fox J.G."/>
        </authorList>
    </citation>
    <scope>NUCLEOTIDE SEQUENCE [LARGE SCALE GENOMIC DNA]</scope>
    <source>
        <strain evidence="2 3">MIT 97-5075</strain>
    </source>
</reference>
<evidence type="ECO:0000313" key="3">
    <source>
        <dbReference type="Proteomes" id="UP000256424"/>
    </source>
</evidence>
<feature type="signal peptide" evidence="1">
    <location>
        <begin position="1"/>
        <end position="24"/>
    </location>
</feature>
<dbReference type="RefSeq" id="WP_104763622.1">
    <property type="nucleotide sequence ID" value="NZ_FZPM01000026.1"/>
</dbReference>
<comment type="caution">
    <text evidence="2">The sequence shown here is derived from an EMBL/GenBank/DDBJ whole genome shotgun (WGS) entry which is preliminary data.</text>
</comment>
<feature type="chain" id="PRO_5017612169" description="Outer membrane beta-barrel protein" evidence="1">
    <location>
        <begin position="25"/>
        <end position="193"/>
    </location>
</feature>
<dbReference type="AlphaFoldDB" id="A0A3D8J0I4"/>
<gene>
    <name evidence="2" type="ORF">CQA66_07080</name>
</gene>
<organism evidence="2 3">
    <name type="scientific">Helicobacter aurati</name>
    <dbReference type="NCBI Taxonomy" id="137778"/>
    <lineage>
        <taxon>Bacteria</taxon>
        <taxon>Pseudomonadati</taxon>
        <taxon>Campylobacterota</taxon>
        <taxon>Epsilonproteobacteria</taxon>
        <taxon>Campylobacterales</taxon>
        <taxon>Helicobacteraceae</taxon>
        <taxon>Helicobacter</taxon>
    </lineage>
</organism>
<evidence type="ECO:0000256" key="1">
    <source>
        <dbReference type="SAM" id="SignalP"/>
    </source>
</evidence>
<dbReference type="Proteomes" id="UP000256424">
    <property type="component" value="Unassembled WGS sequence"/>
</dbReference>
<keyword evidence="1" id="KW-0732">Signal</keyword>
<name>A0A3D8J0I4_9HELI</name>
<dbReference type="EMBL" id="NXLW01000014">
    <property type="protein sequence ID" value="RDU71052.1"/>
    <property type="molecule type" value="Genomic_DNA"/>
</dbReference>
<accession>A0A3D8J0I4</accession>